<evidence type="ECO:0000313" key="2">
    <source>
        <dbReference type="Proteomes" id="UP001054902"/>
    </source>
</evidence>
<dbReference type="EMBL" id="BLLK01000051">
    <property type="protein sequence ID" value="GFH55693.1"/>
    <property type="molecule type" value="Genomic_DNA"/>
</dbReference>
<reference evidence="1 2" key="1">
    <citation type="journal article" date="2021" name="Sci. Rep.">
        <title>The genome of the diatom Chaetoceros tenuissimus carries an ancient integrated fragment of an extant virus.</title>
        <authorList>
            <person name="Hongo Y."/>
            <person name="Kimura K."/>
            <person name="Takaki Y."/>
            <person name="Yoshida Y."/>
            <person name="Baba S."/>
            <person name="Kobayashi G."/>
            <person name="Nagasaki K."/>
            <person name="Hano T."/>
            <person name="Tomaru Y."/>
        </authorList>
    </citation>
    <scope>NUCLEOTIDE SEQUENCE [LARGE SCALE GENOMIC DNA]</scope>
    <source>
        <strain evidence="1 2">NIES-3715</strain>
    </source>
</reference>
<keyword evidence="2" id="KW-1185">Reference proteome</keyword>
<sequence length="522" mass="58958">MSESLGQEAFRVLEDVLVAEIASENKSIRENIDGLKGCQKMLDEVEICIGDETHVYSILEGEIGPDEPVRRCGYKDAQAEGNRIGISKVQVEMNGSTFNLPTGTTDATNEKKDTSLGTTIKFDMDCFQDTSFTLKSFKFMASEVDPIQGLGIMMNNPSHAPVASINYTGKSYVLNGCEANNRLDLKLAEDGSMRFFFCLDRATFQGTLHKIGPRDMARDIEELAKKISEAVFYSQFSISMLRLIGNEVDEDEFIRENYLYDSPDLYFDLNTISIQFTPGVHRAYNLTRKLKLCESKSLDAKSMNSLQVTESDSLRGKVAVVQGNEHLFDAIRTNKHLRGEVQSLSYMKSLLQNAVVRYGDEIEIDINLKNGVRLSDFLLEQGVVERPSDTDEQQWRVSCEEHDIVLEMNWLDKFSITLGATRHLRGMPTIFDLPRVGEHGSVQFKVGNAIVAGYIDFSSLHSMDYTEEAQIQMIRDMMNDNFHEKLSKAAFSGVDPGFPEWYKMKVYAIVFPMESVQMFLDI</sequence>
<dbReference type="AlphaFoldDB" id="A0AAD3D100"/>
<dbReference type="Proteomes" id="UP001054902">
    <property type="component" value="Unassembled WGS sequence"/>
</dbReference>
<accession>A0AAD3D100</accession>
<name>A0AAD3D100_9STRA</name>
<comment type="caution">
    <text evidence="1">The sequence shown here is derived from an EMBL/GenBank/DDBJ whole genome shotgun (WGS) entry which is preliminary data.</text>
</comment>
<proteinExistence type="predicted"/>
<evidence type="ECO:0000313" key="1">
    <source>
        <dbReference type="EMBL" id="GFH55693.1"/>
    </source>
</evidence>
<protein>
    <submittedName>
        <fullName evidence="1">Uncharacterized protein</fullName>
    </submittedName>
</protein>
<organism evidence="1 2">
    <name type="scientific">Chaetoceros tenuissimus</name>
    <dbReference type="NCBI Taxonomy" id="426638"/>
    <lineage>
        <taxon>Eukaryota</taxon>
        <taxon>Sar</taxon>
        <taxon>Stramenopiles</taxon>
        <taxon>Ochrophyta</taxon>
        <taxon>Bacillariophyta</taxon>
        <taxon>Coscinodiscophyceae</taxon>
        <taxon>Chaetocerotophycidae</taxon>
        <taxon>Chaetocerotales</taxon>
        <taxon>Chaetocerotaceae</taxon>
        <taxon>Chaetoceros</taxon>
    </lineage>
</organism>
<gene>
    <name evidence="1" type="ORF">CTEN210_12169</name>
</gene>